<dbReference type="EMBL" id="WIGM01000338">
    <property type="protein sequence ID" value="KAF6828460.1"/>
    <property type="molecule type" value="Genomic_DNA"/>
</dbReference>
<proteinExistence type="predicted"/>
<keyword evidence="3" id="KW-1185">Reference proteome</keyword>
<feature type="compositionally biased region" description="Basic and acidic residues" evidence="1">
    <location>
        <begin position="262"/>
        <end position="271"/>
    </location>
</feature>
<protein>
    <submittedName>
        <fullName evidence="2">Uncharacterized protein</fullName>
    </submittedName>
</protein>
<reference evidence="2" key="1">
    <citation type="journal article" date="2020" name="Phytopathology">
        <title>Genome Sequence Resources of Colletotrichum truncatum, C. plurivorum, C. musicola, and C. sojae: Four Species Pathogenic to Soybean (Glycine max).</title>
        <authorList>
            <person name="Rogerio F."/>
            <person name="Boufleur T.R."/>
            <person name="Ciampi-Guillardi M."/>
            <person name="Sukno S.A."/>
            <person name="Thon M.R."/>
            <person name="Massola Junior N.S."/>
            <person name="Baroncelli R."/>
        </authorList>
    </citation>
    <scope>NUCLEOTIDE SEQUENCE</scope>
    <source>
        <strain evidence="2">LFN0074</strain>
    </source>
</reference>
<evidence type="ECO:0000256" key="1">
    <source>
        <dbReference type="SAM" id="MobiDB-lite"/>
    </source>
</evidence>
<evidence type="ECO:0000313" key="2">
    <source>
        <dbReference type="EMBL" id="KAF6828460.1"/>
    </source>
</evidence>
<sequence length="271" mass="28736">MLRQLAEGVARVGGQDEPLENLYLPTIHAQLLYPPARLKISTAILSSQTSADPKSNGNVEVSASNLTRVQTERDRESRKQRRGGGDGGGGRGGDGDRPFACKGSPSPSTPPSDHPSNSASQRREVVAHCCCCACPSLPNGNSTSPNLLPAPPPHQSTTTTSPNPARGLATSALWAGFHPHSGWPKPPPGLTPGLVPVGRRPGSKLTVRVRVAQPLRGKQENNLETEALYTAGPDLARPPCLLSLRFRADVKDSGTEQGPTLHLERNDETLK</sequence>
<feature type="compositionally biased region" description="Polar residues" evidence="1">
    <location>
        <begin position="48"/>
        <end position="69"/>
    </location>
</feature>
<dbReference type="AlphaFoldDB" id="A0A8H6KBU2"/>
<gene>
    <name evidence="2" type="ORF">CMUS01_08588</name>
</gene>
<feature type="region of interest" description="Disordered" evidence="1">
    <location>
        <begin position="251"/>
        <end position="271"/>
    </location>
</feature>
<organism evidence="2 3">
    <name type="scientific">Colletotrichum musicola</name>
    <dbReference type="NCBI Taxonomy" id="2175873"/>
    <lineage>
        <taxon>Eukaryota</taxon>
        <taxon>Fungi</taxon>
        <taxon>Dikarya</taxon>
        <taxon>Ascomycota</taxon>
        <taxon>Pezizomycotina</taxon>
        <taxon>Sordariomycetes</taxon>
        <taxon>Hypocreomycetidae</taxon>
        <taxon>Glomerellales</taxon>
        <taxon>Glomerellaceae</taxon>
        <taxon>Colletotrichum</taxon>
        <taxon>Colletotrichum orchidearum species complex</taxon>
    </lineage>
</organism>
<feature type="region of interest" description="Disordered" evidence="1">
    <location>
        <begin position="144"/>
        <end position="167"/>
    </location>
</feature>
<name>A0A8H6KBU2_9PEZI</name>
<evidence type="ECO:0000313" key="3">
    <source>
        <dbReference type="Proteomes" id="UP000639643"/>
    </source>
</evidence>
<feature type="region of interest" description="Disordered" evidence="1">
    <location>
        <begin position="48"/>
        <end position="120"/>
    </location>
</feature>
<dbReference type="Proteomes" id="UP000639643">
    <property type="component" value="Unassembled WGS sequence"/>
</dbReference>
<feature type="compositionally biased region" description="Low complexity" evidence="1">
    <location>
        <begin position="155"/>
        <end position="164"/>
    </location>
</feature>
<accession>A0A8H6KBU2</accession>
<comment type="caution">
    <text evidence="2">The sequence shown here is derived from an EMBL/GenBank/DDBJ whole genome shotgun (WGS) entry which is preliminary data.</text>
</comment>